<evidence type="ECO:0000256" key="1">
    <source>
        <dbReference type="ARBA" id="ARBA00012513"/>
    </source>
</evidence>
<dbReference type="Proteomes" id="UP001154078">
    <property type="component" value="Chromosome 2"/>
</dbReference>
<dbReference type="Gene3D" id="3.30.200.20">
    <property type="entry name" value="Phosphorylase Kinase, domain 1"/>
    <property type="match status" value="1"/>
</dbReference>
<protein>
    <recommendedName>
        <fullName evidence="1">non-specific serine/threonine protein kinase</fullName>
        <ecNumber evidence="1">2.7.11.1</ecNumber>
    </recommendedName>
    <alternativeName>
        <fullName evidence="9">Heme-regulated eukaryotic initiation factor eIF-2-alpha kinase</fullName>
    </alternativeName>
</protein>
<evidence type="ECO:0000256" key="7">
    <source>
        <dbReference type="ARBA" id="ARBA00022840"/>
    </source>
</evidence>
<dbReference type="PANTHER" id="PTHR11042">
    <property type="entry name" value="EUKARYOTIC TRANSLATION INITIATION FACTOR 2-ALPHA KINASE EIF2-ALPHA KINASE -RELATED"/>
    <property type="match status" value="1"/>
</dbReference>
<dbReference type="GO" id="GO:0005737">
    <property type="term" value="C:cytoplasm"/>
    <property type="evidence" value="ECO:0007669"/>
    <property type="project" value="TreeGrafter"/>
</dbReference>
<evidence type="ECO:0000256" key="6">
    <source>
        <dbReference type="ARBA" id="ARBA00022777"/>
    </source>
</evidence>
<evidence type="ECO:0000256" key="10">
    <source>
        <dbReference type="SAM" id="Coils"/>
    </source>
</evidence>
<dbReference type="InterPro" id="IPR008271">
    <property type="entry name" value="Ser/Thr_kinase_AS"/>
</dbReference>
<evidence type="ECO:0000256" key="4">
    <source>
        <dbReference type="ARBA" id="ARBA00022679"/>
    </source>
</evidence>
<dbReference type="Gene3D" id="1.10.510.10">
    <property type="entry name" value="Transferase(Phosphotransferase) domain 1"/>
    <property type="match status" value="1"/>
</dbReference>
<feature type="compositionally biased region" description="Polar residues" evidence="11">
    <location>
        <begin position="1"/>
        <end position="12"/>
    </location>
</feature>
<keyword evidence="5" id="KW-0547">Nucleotide-binding</keyword>
<dbReference type="InterPro" id="IPR011009">
    <property type="entry name" value="Kinase-like_dom_sf"/>
</dbReference>
<dbReference type="GO" id="GO:0005634">
    <property type="term" value="C:nucleus"/>
    <property type="evidence" value="ECO:0007669"/>
    <property type="project" value="TreeGrafter"/>
</dbReference>
<keyword evidence="3" id="KW-0597">Phosphoprotein</keyword>
<dbReference type="EC" id="2.7.11.1" evidence="1"/>
<dbReference type="OrthoDB" id="1405469at2759"/>
<keyword evidence="4" id="KW-0808">Transferase</keyword>
<evidence type="ECO:0000313" key="14">
    <source>
        <dbReference type="Proteomes" id="UP001154078"/>
    </source>
</evidence>
<dbReference type="Pfam" id="PF00069">
    <property type="entry name" value="Pkinase"/>
    <property type="match status" value="2"/>
</dbReference>
<keyword evidence="10" id="KW-0175">Coiled coil</keyword>
<dbReference type="GO" id="GO:0004694">
    <property type="term" value="F:eukaryotic translation initiation factor 2alpha kinase activity"/>
    <property type="evidence" value="ECO:0007669"/>
    <property type="project" value="TreeGrafter"/>
</dbReference>
<reference evidence="13" key="1">
    <citation type="submission" date="2021-12" db="EMBL/GenBank/DDBJ databases">
        <authorList>
            <person name="King R."/>
        </authorList>
    </citation>
    <scope>NUCLEOTIDE SEQUENCE</scope>
</reference>
<evidence type="ECO:0000256" key="11">
    <source>
        <dbReference type="SAM" id="MobiDB-lite"/>
    </source>
</evidence>
<feature type="domain" description="Protein kinase" evidence="12">
    <location>
        <begin position="137"/>
        <end position="516"/>
    </location>
</feature>
<dbReference type="InterPro" id="IPR000719">
    <property type="entry name" value="Prot_kinase_dom"/>
</dbReference>
<dbReference type="SUPFAM" id="SSF56112">
    <property type="entry name" value="Protein kinase-like (PK-like)"/>
    <property type="match status" value="1"/>
</dbReference>
<feature type="coiled-coil region" evidence="10">
    <location>
        <begin position="509"/>
        <end position="543"/>
    </location>
</feature>
<dbReference type="PANTHER" id="PTHR11042:SF187">
    <property type="entry name" value="EUKARYOTIC TRANSLATION INITIATION FACTOR 2-ALPHA KINASE 2"/>
    <property type="match status" value="1"/>
</dbReference>
<evidence type="ECO:0000256" key="8">
    <source>
        <dbReference type="ARBA" id="ARBA00037982"/>
    </source>
</evidence>
<accession>A0A9P0FC29</accession>
<dbReference type="InterPro" id="IPR050339">
    <property type="entry name" value="CC_SR_Kinase"/>
</dbReference>
<dbReference type="GO" id="GO:0005524">
    <property type="term" value="F:ATP binding"/>
    <property type="evidence" value="ECO:0007669"/>
    <property type="project" value="UniProtKB-KW"/>
</dbReference>
<gene>
    <name evidence="13" type="ORF">MELIAE_LOCUS2979</name>
</gene>
<evidence type="ECO:0000256" key="3">
    <source>
        <dbReference type="ARBA" id="ARBA00022553"/>
    </source>
</evidence>
<proteinExistence type="inferred from homology"/>
<dbReference type="PROSITE" id="PS50011">
    <property type="entry name" value="PROTEIN_KINASE_DOM"/>
    <property type="match status" value="1"/>
</dbReference>
<keyword evidence="14" id="KW-1185">Reference proteome</keyword>
<name>A0A9P0FC29_BRAAE</name>
<organism evidence="13 14">
    <name type="scientific">Brassicogethes aeneus</name>
    <name type="common">Rape pollen beetle</name>
    <name type="synonym">Meligethes aeneus</name>
    <dbReference type="NCBI Taxonomy" id="1431903"/>
    <lineage>
        <taxon>Eukaryota</taxon>
        <taxon>Metazoa</taxon>
        <taxon>Ecdysozoa</taxon>
        <taxon>Arthropoda</taxon>
        <taxon>Hexapoda</taxon>
        <taxon>Insecta</taxon>
        <taxon>Pterygota</taxon>
        <taxon>Neoptera</taxon>
        <taxon>Endopterygota</taxon>
        <taxon>Coleoptera</taxon>
        <taxon>Polyphaga</taxon>
        <taxon>Cucujiformia</taxon>
        <taxon>Nitidulidae</taxon>
        <taxon>Meligethinae</taxon>
        <taxon>Brassicogethes</taxon>
    </lineage>
</organism>
<dbReference type="PROSITE" id="PS00108">
    <property type="entry name" value="PROTEIN_KINASE_ST"/>
    <property type="match status" value="1"/>
</dbReference>
<feature type="region of interest" description="Disordered" evidence="11">
    <location>
        <begin position="1"/>
        <end position="26"/>
    </location>
</feature>
<evidence type="ECO:0000256" key="2">
    <source>
        <dbReference type="ARBA" id="ARBA00022527"/>
    </source>
</evidence>
<dbReference type="AlphaFoldDB" id="A0A9P0FC29"/>
<keyword evidence="7" id="KW-0067">ATP-binding</keyword>
<dbReference type="EMBL" id="OV121133">
    <property type="protein sequence ID" value="CAH0550069.1"/>
    <property type="molecule type" value="Genomic_DNA"/>
</dbReference>
<dbReference type="InterPro" id="IPR054521">
    <property type="entry name" value="HRI2_3H"/>
</dbReference>
<evidence type="ECO:0000259" key="12">
    <source>
        <dbReference type="PROSITE" id="PS50011"/>
    </source>
</evidence>
<keyword evidence="2" id="KW-0723">Serine/threonine-protein kinase</keyword>
<dbReference type="SMART" id="SM00220">
    <property type="entry name" value="S_TKc"/>
    <property type="match status" value="1"/>
</dbReference>
<evidence type="ECO:0000256" key="9">
    <source>
        <dbReference type="ARBA" id="ARBA00042914"/>
    </source>
</evidence>
<sequence>MAKSSLSQSGATSESSEGENSDSDLEKSSKSLCVMKKQPRISTPISLLIESLVMNICTIYETDAQKAKEMYKLICSKLHKMRMIDESYNMNEFEGMRSQLQKGFIHLITANQNKKLTLMKPTWPKNDITDSHYLREFEEVEYIAGGGFGQVFLVRHKLDGTSYAMKKIPIRCEGIDAVRSYLSEVKTFASLNHSNIVQYKAAWLEIVQGCYNNNAIKTNRETQNSKTSHVDDEYVFSKDVTLSFSERQSQDTDFEIDFERSLSNIRNLTLTTKSRTNLTKDKSKSASDINALCKVNFNKIQELRIIKKPMKWATLYIQMALCQSTLKQWLEKRNEIERNSKGALVPINNQKVRFKTNMEILMQLLKGIEYIHSKGIVHHDIKPSNVFIQPDDGNNVLVQLGDFGLACPLQSARHTLAFGTKLYAAPEQLAGECVAKSDLYSLGIVLYELVETFHTDMERVGSVTELRRGALDEGLRLREPLLVGIVAELTAANWQARPAASDLLKRVEKTEESEQIENLKRILADKEREISQLKELLKTHGINGPH</sequence>
<evidence type="ECO:0000256" key="5">
    <source>
        <dbReference type="ARBA" id="ARBA00022741"/>
    </source>
</evidence>
<comment type="similarity">
    <text evidence="8">Belongs to the protein kinase superfamily. Ser/Thr protein kinase family. GCN2 subfamily.</text>
</comment>
<keyword evidence="6" id="KW-0418">Kinase</keyword>
<dbReference type="Pfam" id="PF22949">
    <property type="entry name" value="HRI2_3H"/>
    <property type="match status" value="1"/>
</dbReference>
<evidence type="ECO:0000313" key="13">
    <source>
        <dbReference type="EMBL" id="CAH0550069.1"/>
    </source>
</evidence>